<dbReference type="AlphaFoldDB" id="A0A0X8HQ53"/>
<evidence type="ECO:0000256" key="9">
    <source>
        <dbReference type="SAM" id="MobiDB-lite"/>
    </source>
</evidence>
<keyword evidence="7" id="KW-0862">Zinc</keyword>
<evidence type="ECO:0000256" key="5">
    <source>
        <dbReference type="ARBA" id="ARBA00022737"/>
    </source>
</evidence>
<dbReference type="GO" id="GO:0030687">
    <property type="term" value="C:preribosome, large subunit precursor"/>
    <property type="evidence" value="ECO:0007669"/>
    <property type="project" value="TreeGrafter"/>
</dbReference>
<comment type="similarity">
    <text evidence="8">Belongs to the REI1 family.</text>
</comment>
<dbReference type="InterPro" id="IPR013087">
    <property type="entry name" value="Znf_C2H2_type"/>
</dbReference>
<keyword evidence="4" id="KW-0479">Metal-binding</keyword>
<dbReference type="PANTHER" id="PTHR13182:SF8">
    <property type="entry name" value="CYTOPLASMIC 60S SUBUNIT BIOGENESIS FACTOR ZNF622"/>
    <property type="match status" value="1"/>
</dbReference>
<reference evidence="11 12" key="1">
    <citation type="submission" date="2016-01" db="EMBL/GenBank/DDBJ databases">
        <title>Genome sequence of the yeast Holleya sinecauda.</title>
        <authorList>
            <person name="Dietrich F.S."/>
        </authorList>
    </citation>
    <scope>NUCLEOTIDE SEQUENCE [LARGE SCALE GENOMIC DNA]</scope>
    <source>
        <strain evidence="11 12">ATCC 58844</strain>
    </source>
</reference>
<accession>A0A0X8HQ53</accession>
<dbReference type="PROSITE" id="PS00028">
    <property type="entry name" value="ZINC_FINGER_C2H2_1"/>
    <property type="match status" value="1"/>
</dbReference>
<dbReference type="GO" id="GO:0003676">
    <property type="term" value="F:nucleic acid binding"/>
    <property type="evidence" value="ECO:0007669"/>
    <property type="project" value="InterPro"/>
</dbReference>
<comment type="subcellular location">
    <subcellularLocation>
        <location evidence="1">Cytoplasm</location>
    </subcellularLocation>
</comment>
<evidence type="ECO:0000256" key="7">
    <source>
        <dbReference type="ARBA" id="ARBA00022833"/>
    </source>
</evidence>
<dbReference type="STRING" id="45286.A0A0X8HQ53"/>
<dbReference type="InterPro" id="IPR003604">
    <property type="entry name" value="Matrin/U1-like-C_Znf_C2H2"/>
</dbReference>
<dbReference type="RefSeq" id="XP_017986912.1">
    <property type="nucleotide sequence ID" value="XM_018131200.1"/>
</dbReference>
<evidence type="ECO:0000313" key="12">
    <source>
        <dbReference type="Proteomes" id="UP000243052"/>
    </source>
</evidence>
<feature type="compositionally biased region" description="Basic and acidic residues" evidence="9">
    <location>
        <begin position="281"/>
        <end position="292"/>
    </location>
</feature>
<protein>
    <submittedName>
        <fullName evidence="11">HCL235Cp</fullName>
    </submittedName>
</protein>
<dbReference type="Pfam" id="PF12756">
    <property type="entry name" value="zf-C2H2_2"/>
    <property type="match status" value="1"/>
</dbReference>
<keyword evidence="5" id="KW-0677">Repeat</keyword>
<dbReference type="InterPro" id="IPR041661">
    <property type="entry name" value="ZN622/Rei1/Reh1_Znf-C2H2"/>
</dbReference>
<evidence type="ECO:0000259" key="10">
    <source>
        <dbReference type="PROSITE" id="PS00028"/>
    </source>
</evidence>
<evidence type="ECO:0000256" key="1">
    <source>
        <dbReference type="ARBA" id="ARBA00004496"/>
    </source>
</evidence>
<dbReference type="GeneID" id="28723142"/>
<evidence type="ECO:0000256" key="2">
    <source>
        <dbReference type="ARBA" id="ARBA00022490"/>
    </source>
</evidence>
<name>A0A0X8HQ53_9SACH</name>
<dbReference type="OrthoDB" id="19329at2759"/>
<dbReference type="EMBL" id="CP014243">
    <property type="protein sequence ID" value="AMD19916.1"/>
    <property type="molecule type" value="Genomic_DNA"/>
</dbReference>
<keyword evidence="3" id="KW-0690">Ribosome biogenesis</keyword>
<dbReference type="SMART" id="SM00355">
    <property type="entry name" value="ZnF_C2H2"/>
    <property type="match status" value="3"/>
</dbReference>
<dbReference type="InterPro" id="IPR040025">
    <property type="entry name" value="Znf622/Rei1/Reh1"/>
</dbReference>
<organism evidence="11 12">
    <name type="scientific">Eremothecium sinecaudum</name>
    <dbReference type="NCBI Taxonomy" id="45286"/>
    <lineage>
        <taxon>Eukaryota</taxon>
        <taxon>Fungi</taxon>
        <taxon>Dikarya</taxon>
        <taxon>Ascomycota</taxon>
        <taxon>Saccharomycotina</taxon>
        <taxon>Saccharomycetes</taxon>
        <taxon>Saccharomycetales</taxon>
        <taxon>Saccharomycetaceae</taxon>
        <taxon>Eremothecium</taxon>
    </lineage>
</organism>
<feature type="region of interest" description="Disordered" evidence="9">
    <location>
        <begin position="267"/>
        <end position="308"/>
    </location>
</feature>
<dbReference type="Proteomes" id="UP000243052">
    <property type="component" value="Chromosome iii"/>
</dbReference>
<feature type="domain" description="C2H2-type" evidence="10">
    <location>
        <begin position="14"/>
        <end position="36"/>
    </location>
</feature>
<evidence type="ECO:0000256" key="3">
    <source>
        <dbReference type="ARBA" id="ARBA00022517"/>
    </source>
</evidence>
<keyword evidence="12" id="KW-1185">Reference proteome</keyword>
<evidence type="ECO:0000256" key="8">
    <source>
        <dbReference type="ARBA" id="ARBA00034126"/>
    </source>
</evidence>
<evidence type="ECO:0000256" key="4">
    <source>
        <dbReference type="ARBA" id="ARBA00022723"/>
    </source>
</evidence>
<keyword evidence="6" id="KW-0863">Zinc-finger</keyword>
<dbReference type="GO" id="GO:0005737">
    <property type="term" value="C:cytoplasm"/>
    <property type="evidence" value="ECO:0007669"/>
    <property type="project" value="UniProtKB-SubCell"/>
</dbReference>
<gene>
    <name evidence="11" type="ORF">AW171_hschr31778</name>
</gene>
<proteinExistence type="inferred from homology"/>
<evidence type="ECO:0000313" key="11">
    <source>
        <dbReference type="EMBL" id="AMD19916.1"/>
    </source>
</evidence>
<dbReference type="GO" id="GO:0042273">
    <property type="term" value="P:ribosomal large subunit biogenesis"/>
    <property type="evidence" value="ECO:0007669"/>
    <property type="project" value="UniProtKB-ARBA"/>
</dbReference>
<dbReference type="SMART" id="SM00451">
    <property type="entry name" value="ZnF_U1"/>
    <property type="match status" value="1"/>
</dbReference>
<evidence type="ECO:0000256" key="6">
    <source>
        <dbReference type="ARBA" id="ARBA00022771"/>
    </source>
</evidence>
<dbReference type="GO" id="GO:0008270">
    <property type="term" value="F:zinc ion binding"/>
    <property type="evidence" value="ECO:0007669"/>
    <property type="project" value="UniProtKB-KW"/>
</dbReference>
<dbReference type="PANTHER" id="PTHR13182">
    <property type="entry name" value="ZINC FINGER PROTEIN 622"/>
    <property type="match status" value="1"/>
</dbReference>
<keyword evidence="2" id="KW-0963">Cytoplasm</keyword>
<sequence>MEVSAVNSTYGYTCNSCMIQFKSSELQRYHMKTEWHRYNLKRRVAQLAPIDADLFIQKLQASQKEQELNQVDEFGFPLLKPINARSERSQGVGHRRTKIGSLNNTGSNLRASTSGYSISSEISRVTEHNSDYGQLTASEYGFTDESFDELESEFYSDGNDTLQDGEDQIILTECPYCGSQSSGLDQNLTHMLKAHGLYIPERKYLRDIKGLVHLIVTNVVIKKRCMCCSFKGSSLESIRAHMKSKSHCRIPYETKEEREALARFYEFNQTDGEEDSPSSEKSVDMEGAKPVDEESPNDPLNAPGEGTNSNYAVVEIDESGVELTLPTGARVGHRSMQRYYRQNPSMPGETSDGRRTVAVGDRRYAGGITEKEYKKNLKDMQSLERQAVNKFIKKQAKRNFQRHYRDELLQ</sequence>